<dbReference type="EMBL" id="CAAALY010247428">
    <property type="protein sequence ID" value="VEL34319.1"/>
    <property type="molecule type" value="Genomic_DNA"/>
</dbReference>
<organism evidence="1 2">
    <name type="scientific">Protopolystoma xenopodis</name>
    <dbReference type="NCBI Taxonomy" id="117903"/>
    <lineage>
        <taxon>Eukaryota</taxon>
        <taxon>Metazoa</taxon>
        <taxon>Spiralia</taxon>
        <taxon>Lophotrochozoa</taxon>
        <taxon>Platyhelminthes</taxon>
        <taxon>Monogenea</taxon>
        <taxon>Polyopisthocotylea</taxon>
        <taxon>Polystomatidea</taxon>
        <taxon>Polystomatidae</taxon>
        <taxon>Protopolystoma</taxon>
    </lineage>
</organism>
<accession>A0A448XDU1</accession>
<gene>
    <name evidence="1" type="ORF">PXEA_LOCUS27759</name>
</gene>
<dbReference type="AlphaFoldDB" id="A0A448XDU1"/>
<protein>
    <submittedName>
        <fullName evidence="1">Uncharacterized protein</fullName>
    </submittedName>
</protein>
<keyword evidence="2" id="KW-1185">Reference proteome</keyword>
<proteinExistence type="predicted"/>
<dbReference type="Proteomes" id="UP000784294">
    <property type="component" value="Unassembled WGS sequence"/>
</dbReference>
<sequence>MATPAGFQELPLDRPHPYVVQCPISQKHHETSTPLTPGLFVSPSLRLTLHPHYFFLIL</sequence>
<name>A0A448XDU1_9PLAT</name>
<evidence type="ECO:0000313" key="1">
    <source>
        <dbReference type="EMBL" id="VEL34319.1"/>
    </source>
</evidence>
<comment type="caution">
    <text evidence="1">The sequence shown here is derived from an EMBL/GenBank/DDBJ whole genome shotgun (WGS) entry which is preliminary data.</text>
</comment>
<reference evidence="1" key="1">
    <citation type="submission" date="2018-11" db="EMBL/GenBank/DDBJ databases">
        <authorList>
            <consortium name="Pathogen Informatics"/>
        </authorList>
    </citation>
    <scope>NUCLEOTIDE SEQUENCE</scope>
</reference>
<evidence type="ECO:0000313" key="2">
    <source>
        <dbReference type="Proteomes" id="UP000784294"/>
    </source>
</evidence>